<protein>
    <submittedName>
        <fullName evidence="2">Uncharacterized protein</fullName>
    </submittedName>
</protein>
<gene>
    <name evidence="2" type="ORF">LTRI10_LOCUS23349</name>
</gene>
<proteinExistence type="predicted"/>
<dbReference type="AlphaFoldDB" id="A0AAV2E8B0"/>
<sequence>MYITHLERNMGCPLPPPDPCRITTPRSVVMRTLTFMSLVLMRNNIYVAVDEPEGPPLTAPVGTGDRSSTNTSIGGGAEGTSGAEVHPTITKLYQLNQQIFQQKQEILRQNTQILRQQQEQHDQHVTLSEEVTRLSDATEWLTNNMRDYWSHHN</sequence>
<dbReference type="EMBL" id="OZ034817">
    <property type="protein sequence ID" value="CAL1382002.1"/>
    <property type="molecule type" value="Genomic_DNA"/>
</dbReference>
<evidence type="ECO:0000256" key="1">
    <source>
        <dbReference type="SAM" id="MobiDB-lite"/>
    </source>
</evidence>
<reference evidence="2 3" key="1">
    <citation type="submission" date="2024-04" db="EMBL/GenBank/DDBJ databases">
        <authorList>
            <person name="Fracassetti M."/>
        </authorList>
    </citation>
    <scope>NUCLEOTIDE SEQUENCE [LARGE SCALE GENOMIC DNA]</scope>
</reference>
<name>A0AAV2E8B0_9ROSI</name>
<keyword evidence="3" id="KW-1185">Reference proteome</keyword>
<organism evidence="2 3">
    <name type="scientific">Linum trigynum</name>
    <dbReference type="NCBI Taxonomy" id="586398"/>
    <lineage>
        <taxon>Eukaryota</taxon>
        <taxon>Viridiplantae</taxon>
        <taxon>Streptophyta</taxon>
        <taxon>Embryophyta</taxon>
        <taxon>Tracheophyta</taxon>
        <taxon>Spermatophyta</taxon>
        <taxon>Magnoliopsida</taxon>
        <taxon>eudicotyledons</taxon>
        <taxon>Gunneridae</taxon>
        <taxon>Pentapetalae</taxon>
        <taxon>rosids</taxon>
        <taxon>fabids</taxon>
        <taxon>Malpighiales</taxon>
        <taxon>Linaceae</taxon>
        <taxon>Linum</taxon>
    </lineage>
</organism>
<evidence type="ECO:0000313" key="3">
    <source>
        <dbReference type="Proteomes" id="UP001497516"/>
    </source>
</evidence>
<feature type="region of interest" description="Disordered" evidence="1">
    <location>
        <begin position="56"/>
        <end position="83"/>
    </location>
</feature>
<dbReference type="Proteomes" id="UP001497516">
    <property type="component" value="Chromosome 4"/>
</dbReference>
<evidence type="ECO:0000313" key="2">
    <source>
        <dbReference type="EMBL" id="CAL1382002.1"/>
    </source>
</evidence>
<accession>A0AAV2E8B0</accession>